<dbReference type="Proteomes" id="UP000245626">
    <property type="component" value="Unassembled WGS sequence"/>
</dbReference>
<organism evidence="1 2">
    <name type="scientific">Violaceomyces palustris</name>
    <dbReference type="NCBI Taxonomy" id="1673888"/>
    <lineage>
        <taxon>Eukaryota</taxon>
        <taxon>Fungi</taxon>
        <taxon>Dikarya</taxon>
        <taxon>Basidiomycota</taxon>
        <taxon>Ustilaginomycotina</taxon>
        <taxon>Ustilaginomycetes</taxon>
        <taxon>Violaceomycetales</taxon>
        <taxon>Violaceomycetaceae</taxon>
        <taxon>Violaceomyces</taxon>
    </lineage>
</organism>
<accession>A0ACD0P6C6</accession>
<evidence type="ECO:0000313" key="2">
    <source>
        <dbReference type="Proteomes" id="UP000245626"/>
    </source>
</evidence>
<reference evidence="1 2" key="1">
    <citation type="journal article" date="2018" name="Mol. Biol. Evol.">
        <title>Broad Genomic Sampling Reveals a Smut Pathogenic Ancestry of the Fungal Clade Ustilaginomycotina.</title>
        <authorList>
            <person name="Kijpornyongpan T."/>
            <person name="Mondo S.J."/>
            <person name="Barry K."/>
            <person name="Sandor L."/>
            <person name="Lee J."/>
            <person name="Lipzen A."/>
            <person name="Pangilinan J."/>
            <person name="LaButti K."/>
            <person name="Hainaut M."/>
            <person name="Henrissat B."/>
            <person name="Grigoriev I.V."/>
            <person name="Spatafora J.W."/>
            <person name="Aime M.C."/>
        </authorList>
    </citation>
    <scope>NUCLEOTIDE SEQUENCE [LARGE SCALE GENOMIC DNA]</scope>
    <source>
        <strain evidence="1 2">SA 807</strain>
    </source>
</reference>
<sequence>MALNLDDLIGSMQHGFHAGDKGTDINEMRENLKAALGTHALGPGAVGAAAGASGAGSSYVQRRMNMQQPSSSRYHWEQPPPHSSLDADVAMLSSSMDVANAGGFGASPSNANGAQQPSGRFPYQNPSTQYGRSPMSMSSAHGADHTPFGLYANGYGQAGTGGGPGSVGSIGSSSNFSTASFGFAAAPANTPQQTPVESSALAQQLQQELARAREGQSGLCTVDEAGSAQEGSPSARSARSQSFSPSHHQDYQYDFRDHSSPSAVSAAENMPRKLVNGFSPSQPASYAGSSPSSVGDGLLFGSPNGRAGNFVGAPQ</sequence>
<keyword evidence="2" id="KW-1185">Reference proteome</keyword>
<name>A0ACD0P6C6_9BASI</name>
<protein>
    <submittedName>
        <fullName evidence="1">Uncharacterized protein</fullName>
    </submittedName>
</protein>
<evidence type="ECO:0000313" key="1">
    <source>
        <dbReference type="EMBL" id="PWN53536.1"/>
    </source>
</evidence>
<dbReference type="EMBL" id="KZ819721">
    <property type="protein sequence ID" value="PWN53536.1"/>
    <property type="molecule type" value="Genomic_DNA"/>
</dbReference>
<proteinExistence type="predicted"/>
<gene>
    <name evidence="1" type="ORF">IE53DRAFT_154011</name>
</gene>